<protein>
    <submittedName>
        <fullName evidence="9 11">WD40 repeat-like protein</fullName>
    </submittedName>
</protein>
<keyword evidence="10" id="KW-1185">Reference proteome</keyword>
<dbReference type="SMART" id="SM00320">
    <property type="entry name" value="WD40"/>
    <property type="match status" value="4"/>
</dbReference>
<dbReference type="GeneID" id="54457557"/>
<keyword evidence="3 6" id="KW-0853">WD repeat</keyword>
<dbReference type="Pfam" id="PF00400">
    <property type="entry name" value="WD40"/>
    <property type="match status" value="3"/>
</dbReference>
<evidence type="ECO:0000256" key="3">
    <source>
        <dbReference type="ARBA" id="ARBA00022574"/>
    </source>
</evidence>
<evidence type="ECO:0000313" key="11">
    <source>
        <dbReference type="RefSeq" id="XP_033579210.1"/>
    </source>
</evidence>
<feature type="repeat" description="WD" evidence="6">
    <location>
        <begin position="259"/>
        <end position="291"/>
    </location>
</feature>
<dbReference type="GO" id="GO:0005730">
    <property type="term" value="C:nucleolus"/>
    <property type="evidence" value="ECO:0007669"/>
    <property type="project" value="UniProtKB-SubCell"/>
</dbReference>
<dbReference type="Pfam" id="PF09384">
    <property type="entry name" value="UTP15_C"/>
    <property type="match status" value="1"/>
</dbReference>
<reference evidence="11" key="3">
    <citation type="submission" date="2025-04" db="UniProtKB">
        <authorList>
            <consortium name="RefSeq"/>
        </authorList>
    </citation>
    <scope>IDENTIFICATION</scope>
    <source>
        <strain evidence="11">CBS 304.34</strain>
    </source>
</reference>
<dbReference type="InterPro" id="IPR019775">
    <property type="entry name" value="WD40_repeat_CS"/>
</dbReference>
<keyword evidence="2" id="KW-0698">rRNA processing</keyword>
<evidence type="ECO:0000313" key="9">
    <source>
        <dbReference type="EMBL" id="KAF2812246.1"/>
    </source>
</evidence>
<name>A0A6A6YTG7_9PEZI</name>
<dbReference type="InterPro" id="IPR036322">
    <property type="entry name" value="WD40_repeat_dom_sf"/>
</dbReference>
<keyword evidence="5" id="KW-0539">Nucleus</keyword>
<dbReference type="RefSeq" id="XP_033579210.1">
    <property type="nucleotide sequence ID" value="XM_033716664.1"/>
</dbReference>
<dbReference type="InterPro" id="IPR020472">
    <property type="entry name" value="WD40_PAC1"/>
</dbReference>
<dbReference type="PROSITE" id="PS00678">
    <property type="entry name" value="WD_REPEATS_1"/>
    <property type="match status" value="1"/>
</dbReference>
<evidence type="ECO:0000256" key="7">
    <source>
        <dbReference type="SAM" id="MobiDB-lite"/>
    </source>
</evidence>
<dbReference type="PRINTS" id="PR00320">
    <property type="entry name" value="GPROTEINBRPT"/>
</dbReference>
<feature type="repeat" description="WD" evidence="6">
    <location>
        <begin position="174"/>
        <end position="208"/>
    </location>
</feature>
<evidence type="ECO:0000259" key="8">
    <source>
        <dbReference type="Pfam" id="PF09384"/>
    </source>
</evidence>
<dbReference type="GO" id="GO:0045943">
    <property type="term" value="P:positive regulation of transcription by RNA polymerase I"/>
    <property type="evidence" value="ECO:0007669"/>
    <property type="project" value="TreeGrafter"/>
</dbReference>
<dbReference type="PANTHER" id="PTHR19924">
    <property type="entry name" value="UTP15 U3 SMALL NUCLEOLAR RNA-ASSOCIATED PROTEIN 15 FAMILY MEMBER"/>
    <property type="match status" value="1"/>
</dbReference>
<comment type="subcellular location">
    <subcellularLocation>
        <location evidence="1">Nucleus</location>
        <location evidence="1">Nucleolus</location>
    </subcellularLocation>
</comment>
<sequence length="541" mass="59437">MAAEVQPLQRVKFPTGPSATTPEQKYWNSFTNDLQLSAPNNTAITSISFPPPPTRISASPPAETFAVTSGPRIQVFSSKTRKLVKTISRFSVEDVAHSGTIRRDGRILVAGGETGAIQTFDISSRAILKTWKEHKQPVWVTQWHPDKLTTLMSASDDTTVRLWDLPSDASTHTFYGHHDYVRSGAFMPKQASGLLVSGSYDQTVRLWDPRTPGKEVMIFNMGSMVEAVLPMPSATTVLAAGGNQIAVLDLVGARTLELLENHQKTVTCLALANDGKRVLSGGLDGHVKVFETAAWNVVAGFKYPSPVLSLSVISSGAAREDRHLAVGMESGLLSVKTRLSGQQKALAKEREKEMAALMDGKIDEYDKKSLKRKRGKGWEKRLRGKDYTGEGADIIIKGNDRGKIKNLANWELSLRAGKYETALDQVLESKSPNRLQDTTTLLTTLRHRSALRTALSNRDELTLQPILRWINTTLAQQPRLINLTADVILLVIDLYADYLSQSPETQQLFTDLCTAVRNGLEASQVANRVAGMVDMLVNGYA</sequence>
<evidence type="ECO:0000256" key="5">
    <source>
        <dbReference type="ARBA" id="ARBA00023242"/>
    </source>
</evidence>
<proteinExistence type="predicted"/>
<dbReference type="InterPro" id="IPR018983">
    <property type="entry name" value="U3_snoRNA-assocProt_15_C"/>
</dbReference>
<dbReference type="InterPro" id="IPR015943">
    <property type="entry name" value="WD40/YVTN_repeat-like_dom_sf"/>
</dbReference>
<gene>
    <name evidence="9 11" type="ORF">BDZ99DRAFT_412800</name>
</gene>
<dbReference type="PANTHER" id="PTHR19924:SF26">
    <property type="entry name" value="U3 SMALL NUCLEOLAR RNA-ASSOCIATED PROTEIN 15 HOMOLOG"/>
    <property type="match status" value="1"/>
</dbReference>
<dbReference type="EMBL" id="MU003697">
    <property type="protein sequence ID" value="KAF2812246.1"/>
    <property type="molecule type" value="Genomic_DNA"/>
</dbReference>
<dbReference type="Gene3D" id="2.130.10.10">
    <property type="entry name" value="YVTN repeat-like/Quinoprotein amine dehydrogenase"/>
    <property type="match status" value="2"/>
</dbReference>
<reference evidence="11" key="2">
    <citation type="submission" date="2020-04" db="EMBL/GenBank/DDBJ databases">
        <authorList>
            <consortium name="NCBI Genome Project"/>
        </authorList>
    </citation>
    <scope>NUCLEOTIDE SEQUENCE</scope>
    <source>
        <strain evidence="11">CBS 304.34</strain>
    </source>
</reference>
<dbReference type="SUPFAM" id="SSF50978">
    <property type="entry name" value="WD40 repeat-like"/>
    <property type="match status" value="1"/>
</dbReference>
<dbReference type="Proteomes" id="UP000504636">
    <property type="component" value="Unplaced"/>
</dbReference>
<feature type="region of interest" description="Disordered" evidence="7">
    <location>
        <begin position="1"/>
        <end position="23"/>
    </location>
</feature>
<evidence type="ECO:0000256" key="1">
    <source>
        <dbReference type="ARBA" id="ARBA00004604"/>
    </source>
</evidence>
<dbReference type="InterPro" id="IPR001680">
    <property type="entry name" value="WD40_rpt"/>
</dbReference>
<reference evidence="9 11" key="1">
    <citation type="journal article" date="2020" name="Stud. Mycol.">
        <title>101 Dothideomycetes genomes: a test case for predicting lifestyles and emergence of pathogens.</title>
        <authorList>
            <person name="Haridas S."/>
            <person name="Albert R."/>
            <person name="Binder M."/>
            <person name="Bloem J."/>
            <person name="Labutti K."/>
            <person name="Salamov A."/>
            <person name="Andreopoulos B."/>
            <person name="Baker S."/>
            <person name="Barry K."/>
            <person name="Bills G."/>
            <person name="Bluhm B."/>
            <person name="Cannon C."/>
            <person name="Castanera R."/>
            <person name="Culley D."/>
            <person name="Daum C."/>
            <person name="Ezra D."/>
            <person name="Gonzalez J."/>
            <person name="Henrissat B."/>
            <person name="Kuo A."/>
            <person name="Liang C."/>
            <person name="Lipzen A."/>
            <person name="Lutzoni F."/>
            <person name="Magnuson J."/>
            <person name="Mondo S."/>
            <person name="Nolan M."/>
            <person name="Ohm R."/>
            <person name="Pangilinan J."/>
            <person name="Park H.-J."/>
            <person name="Ramirez L."/>
            <person name="Alfaro M."/>
            <person name="Sun H."/>
            <person name="Tritt A."/>
            <person name="Yoshinaga Y."/>
            <person name="Zwiers L.-H."/>
            <person name="Turgeon B."/>
            <person name="Goodwin S."/>
            <person name="Spatafora J."/>
            <person name="Crous P."/>
            <person name="Grigoriev I."/>
        </authorList>
    </citation>
    <scope>NUCLEOTIDE SEQUENCE</scope>
    <source>
        <strain evidence="9 11">CBS 304.34</strain>
    </source>
</reference>
<dbReference type="OrthoDB" id="431715at2759"/>
<evidence type="ECO:0000256" key="6">
    <source>
        <dbReference type="PROSITE-ProRule" id="PRU00221"/>
    </source>
</evidence>
<dbReference type="AlphaFoldDB" id="A0A6A6YTG7"/>
<organism evidence="9">
    <name type="scientific">Mytilinidion resinicola</name>
    <dbReference type="NCBI Taxonomy" id="574789"/>
    <lineage>
        <taxon>Eukaryota</taxon>
        <taxon>Fungi</taxon>
        <taxon>Dikarya</taxon>
        <taxon>Ascomycota</taxon>
        <taxon>Pezizomycotina</taxon>
        <taxon>Dothideomycetes</taxon>
        <taxon>Pleosporomycetidae</taxon>
        <taxon>Mytilinidiales</taxon>
        <taxon>Mytilinidiaceae</taxon>
        <taxon>Mytilinidion</taxon>
    </lineage>
</organism>
<keyword evidence="4" id="KW-0677">Repeat</keyword>
<evidence type="ECO:0000313" key="10">
    <source>
        <dbReference type="Proteomes" id="UP000504636"/>
    </source>
</evidence>
<dbReference type="PROSITE" id="PS50082">
    <property type="entry name" value="WD_REPEATS_2"/>
    <property type="match status" value="3"/>
</dbReference>
<feature type="domain" description="U3 small nucleolar RNA-associated protein 15 C-terminal" evidence="8">
    <location>
        <begin position="386"/>
        <end position="536"/>
    </location>
</feature>
<dbReference type="PROSITE" id="PS50294">
    <property type="entry name" value="WD_REPEATS_REGION"/>
    <property type="match status" value="3"/>
</dbReference>
<dbReference type="GO" id="GO:0006364">
    <property type="term" value="P:rRNA processing"/>
    <property type="evidence" value="ECO:0007669"/>
    <property type="project" value="UniProtKB-KW"/>
</dbReference>
<evidence type="ECO:0000256" key="2">
    <source>
        <dbReference type="ARBA" id="ARBA00022552"/>
    </source>
</evidence>
<evidence type="ECO:0000256" key="4">
    <source>
        <dbReference type="ARBA" id="ARBA00022737"/>
    </source>
</evidence>
<feature type="repeat" description="WD" evidence="6">
    <location>
        <begin position="131"/>
        <end position="173"/>
    </location>
</feature>
<accession>A0A6A6YTG7</accession>